<keyword evidence="2" id="KW-0732">Signal</keyword>
<evidence type="ECO:0000313" key="4">
    <source>
        <dbReference type="EMBL" id="TVX88423.1"/>
    </source>
</evidence>
<evidence type="ECO:0000256" key="2">
    <source>
        <dbReference type="SAM" id="SignalP"/>
    </source>
</evidence>
<keyword evidence="5" id="KW-1185">Reference proteome</keyword>
<feature type="region of interest" description="Disordered" evidence="1">
    <location>
        <begin position="25"/>
        <end position="69"/>
    </location>
</feature>
<dbReference type="InterPro" id="IPR058193">
    <property type="entry name" value="VanY/YodJ_core_dom"/>
</dbReference>
<feature type="compositionally biased region" description="Gly residues" evidence="1">
    <location>
        <begin position="51"/>
        <end position="68"/>
    </location>
</feature>
<dbReference type="Pfam" id="PF02557">
    <property type="entry name" value="VanY"/>
    <property type="match status" value="1"/>
</dbReference>
<dbReference type="GO" id="GO:0006508">
    <property type="term" value="P:proteolysis"/>
    <property type="evidence" value="ECO:0007669"/>
    <property type="project" value="InterPro"/>
</dbReference>
<accession>A0A559ILR3</accession>
<evidence type="ECO:0000313" key="5">
    <source>
        <dbReference type="Proteomes" id="UP000318102"/>
    </source>
</evidence>
<sequence length="283" mass="30793">MKQRRWAILCLVCALSGAMLLSGCSSEKPQAKPEETQGGAQTGQLDPALAGDGGSESAGSNEGAGSGETGNAVQAIQQSHALSTTAAEQDGKSVVTNENSIYVVVNKERFLPDGYIPPDLVEPQVKFSFDGPHEKRQLRQEAATALEQLFQQAESEGIELNAVSGYRSYKRQSSLYNHYVSTQGEEYANRVSAKPGTSEHQTGLTMDVSSPSANNELEQAFGDTTEGQWLAEHAHEFGYIIRYTKDGEAITGYMYEPWHIRYVGKEAAQAIFEQGTTLEQFLQ</sequence>
<name>A0A559ILR3_9BACL</name>
<reference evidence="4 5" key="1">
    <citation type="submission" date="2019-07" db="EMBL/GenBank/DDBJ databases">
        <authorList>
            <person name="Kim J."/>
        </authorList>
    </citation>
    <scope>NUCLEOTIDE SEQUENCE [LARGE SCALE GENOMIC DNA]</scope>
    <source>
        <strain evidence="4 5">N4</strain>
    </source>
</reference>
<dbReference type="Gene3D" id="3.30.1380.10">
    <property type="match status" value="1"/>
</dbReference>
<dbReference type="GO" id="GO:0004180">
    <property type="term" value="F:carboxypeptidase activity"/>
    <property type="evidence" value="ECO:0007669"/>
    <property type="project" value="UniProtKB-KW"/>
</dbReference>
<dbReference type="Proteomes" id="UP000318102">
    <property type="component" value="Unassembled WGS sequence"/>
</dbReference>
<keyword evidence="4" id="KW-0645">Protease</keyword>
<feature type="chain" id="PRO_5039729535" evidence="2">
    <location>
        <begin position="22"/>
        <end position="283"/>
    </location>
</feature>
<evidence type="ECO:0000256" key="1">
    <source>
        <dbReference type="SAM" id="MobiDB-lite"/>
    </source>
</evidence>
<proteinExistence type="predicted"/>
<dbReference type="CDD" id="cd14852">
    <property type="entry name" value="LD-carboxypeptidase"/>
    <property type="match status" value="1"/>
</dbReference>
<dbReference type="AlphaFoldDB" id="A0A559ILR3"/>
<comment type="caution">
    <text evidence="4">The sequence shown here is derived from an EMBL/GenBank/DDBJ whole genome shotgun (WGS) entry which is preliminary data.</text>
</comment>
<dbReference type="PANTHER" id="PTHR34385:SF1">
    <property type="entry name" value="PEPTIDOGLYCAN L-ALANYL-D-GLUTAMATE ENDOPEPTIDASE CWLK"/>
    <property type="match status" value="1"/>
</dbReference>
<dbReference type="InterPro" id="IPR052179">
    <property type="entry name" value="DD-CPase-like"/>
</dbReference>
<dbReference type="EMBL" id="VNJK01000003">
    <property type="protein sequence ID" value="TVX88423.1"/>
    <property type="molecule type" value="Genomic_DNA"/>
</dbReference>
<dbReference type="SUPFAM" id="SSF55166">
    <property type="entry name" value="Hedgehog/DD-peptidase"/>
    <property type="match status" value="1"/>
</dbReference>
<keyword evidence="4" id="KW-0121">Carboxypeptidase</keyword>
<protein>
    <submittedName>
        <fullName evidence="4">D-alanyl-D-alanine carboxypeptidase family protein</fullName>
    </submittedName>
</protein>
<organism evidence="4 5">
    <name type="scientific">Paenibacillus agilis</name>
    <dbReference type="NCBI Taxonomy" id="3020863"/>
    <lineage>
        <taxon>Bacteria</taxon>
        <taxon>Bacillati</taxon>
        <taxon>Bacillota</taxon>
        <taxon>Bacilli</taxon>
        <taxon>Bacillales</taxon>
        <taxon>Paenibacillaceae</taxon>
        <taxon>Paenibacillus</taxon>
    </lineage>
</organism>
<feature type="domain" description="D-alanyl-D-alanine carboxypeptidase-like core" evidence="3">
    <location>
        <begin position="136"/>
        <end position="265"/>
    </location>
</feature>
<gene>
    <name evidence="4" type="ORF">FPZ44_20180</name>
</gene>
<keyword evidence="4" id="KW-0378">Hydrolase</keyword>
<dbReference type="OrthoDB" id="9792074at2"/>
<evidence type="ECO:0000259" key="3">
    <source>
        <dbReference type="Pfam" id="PF02557"/>
    </source>
</evidence>
<dbReference type="InterPro" id="IPR009045">
    <property type="entry name" value="Zn_M74/Hedgehog-like"/>
</dbReference>
<dbReference type="InterPro" id="IPR003709">
    <property type="entry name" value="VanY-like_core_dom"/>
</dbReference>
<dbReference type="PANTHER" id="PTHR34385">
    <property type="entry name" value="D-ALANYL-D-ALANINE CARBOXYPEPTIDASE"/>
    <property type="match status" value="1"/>
</dbReference>
<dbReference type="PROSITE" id="PS51257">
    <property type="entry name" value="PROKAR_LIPOPROTEIN"/>
    <property type="match status" value="1"/>
</dbReference>
<feature type="signal peptide" evidence="2">
    <location>
        <begin position="1"/>
        <end position="21"/>
    </location>
</feature>
<dbReference type="RefSeq" id="WP_144993702.1">
    <property type="nucleotide sequence ID" value="NZ_VNJK01000003.1"/>
</dbReference>